<name>S3MCX7_9SPIR</name>
<evidence type="ECO:0000256" key="1">
    <source>
        <dbReference type="SAM" id="Coils"/>
    </source>
</evidence>
<dbReference type="PATRIC" id="fig|1125702.3.peg.1547"/>
<dbReference type="GO" id="GO:0003677">
    <property type="term" value="F:DNA binding"/>
    <property type="evidence" value="ECO:0007669"/>
    <property type="project" value="InterPro"/>
</dbReference>
<dbReference type="RefSeq" id="WP_016518883.1">
    <property type="nucleotide sequence ID" value="NZ_KE332512.1"/>
</dbReference>
<comment type="caution">
    <text evidence="2">The sequence shown here is derived from an EMBL/GenBank/DDBJ whole genome shotgun (WGS) entry which is preliminary data.</text>
</comment>
<gene>
    <name evidence="2" type="ORF">HMPREF1222_01495</name>
</gene>
<evidence type="ECO:0008006" key="4">
    <source>
        <dbReference type="Google" id="ProtNLM"/>
    </source>
</evidence>
<evidence type="ECO:0000313" key="2">
    <source>
        <dbReference type="EMBL" id="EPF46914.1"/>
    </source>
</evidence>
<dbReference type="Proteomes" id="UP000014605">
    <property type="component" value="Unassembled WGS sequence"/>
</dbReference>
<evidence type="ECO:0000313" key="3">
    <source>
        <dbReference type="Proteomes" id="UP000014605"/>
    </source>
</evidence>
<proteinExistence type="predicted"/>
<accession>S3MCX7</accession>
<dbReference type="AlphaFoldDB" id="S3MCX7"/>
<dbReference type="GO" id="GO:0004803">
    <property type="term" value="F:transposase activity"/>
    <property type="evidence" value="ECO:0007669"/>
    <property type="project" value="InterPro"/>
</dbReference>
<dbReference type="InterPro" id="IPR002514">
    <property type="entry name" value="Transposase_8"/>
</dbReference>
<dbReference type="Gene3D" id="1.10.10.60">
    <property type="entry name" value="Homeodomain-like"/>
    <property type="match status" value="1"/>
</dbReference>
<organism evidence="2 3">
    <name type="scientific">Treponema vincentii F0403</name>
    <dbReference type="NCBI Taxonomy" id="1125702"/>
    <lineage>
        <taxon>Bacteria</taxon>
        <taxon>Pseudomonadati</taxon>
        <taxon>Spirochaetota</taxon>
        <taxon>Spirochaetia</taxon>
        <taxon>Spirochaetales</taxon>
        <taxon>Treponemataceae</taxon>
        <taxon>Treponema</taxon>
    </lineage>
</organism>
<sequence length="90" mass="10547">MKRYDENFKIEALKLSDEIGVKKVCEQLNVNYGTLAGWRKQRVKKNKEGKTTNADIQKEIIRLKKEIAELKSANEILKDAFSFFVQDRKK</sequence>
<protein>
    <recommendedName>
        <fullName evidence="4">Transposase</fullName>
    </recommendedName>
</protein>
<dbReference type="GeneID" id="301461651"/>
<dbReference type="SUPFAM" id="SSF46689">
    <property type="entry name" value="Homeodomain-like"/>
    <property type="match status" value="1"/>
</dbReference>
<keyword evidence="1" id="KW-0175">Coiled coil</keyword>
<keyword evidence="3" id="KW-1185">Reference proteome</keyword>
<dbReference type="GO" id="GO:0006313">
    <property type="term" value="P:DNA transposition"/>
    <property type="evidence" value="ECO:0007669"/>
    <property type="project" value="InterPro"/>
</dbReference>
<reference evidence="2 3" key="1">
    <citation type="submission" date="2013-04" db="EMBL/GenBank/DDBJ databases">
        <title>The Genome Sequence of Treponema vincentii F0403.</title>
        <authorList>
            <consortium name="The Broad Institute Genomics Platform"/>
            <person name="Earl A."/>
            <person name="Ward D."/>
            <person name="Feldgarden M."/>
            <person name="Gevers D."/>
            <person name="Leonetti C."/>
            <person name="Izard J."/>
            <person name="Walker B."/>
            <person name="Young S."/>
            <person name="Zeng Q."/>
            <person name="Gargeya S."/>
            <person name="Fitzgerald M."/>
            <person name="Haas B."/>
            <person name="Abouelleil A."/>
            <person name="Allen A.W."/>
            <person name="Alvarado L."/>
            <person name="Arachchi H.M."/>
            <person name="Berlin A.M."/>
            <person name="Chapman S.B."/>
            <person name="Gainer-Dewar J."/>
            <person name="Goldberg J."/>
            <person name="Griggs A."/>
            <person name="Gujja S."/>
            <person name="Hansen M."/>
            <person name="Howarth C."/>
            <person name="Imamovic A."/>
            <person name="Ireland A."/>
            <person name="Larimer J."/>
            <person name="McCowan C."/>
            <person name="Murphy C."/>
            <person name="Pearson M."/>
            <person name="Poon T.W."/>
            <person name="Priest M."/>
            <person name="Roberts A."/>
            <person name="Saif S."/>
            <person name="Shea T."/>
            <person name="Sisk P."/>
            <person name="Sykes S."/>
            <person name="Wortman J."/>
            <person name="Nusbaum C."/>
            <person name="Birren B."/>
        </authorList>
    </citation>
    <scope>NUCLEOTIDE SEQUENCE [LARGE SCALE GENOMIC DNA]</scope>
    <source>
        <strain evidence="2 3">F0403</strain>
    </source>
</reference>
<feature type="coiled-coil region" evidence="1">
    <location>
        <begin position="53"/>
        <end position="80"/>
    </location>
</feature>
<dbReference type="EMBL" id="ATFC01000008">
    <property type="protein sequence ID" value="EPF46914.1"/>
    <property type="molecule type" value="Genomic_DNA"/>
</dbReference>
<dbReference type="Pfam" id="PF01527">
    <property type="entry name" value="HTH_Tnp_1"/>
    <property type="match status" value="1"/>
</dbReference>
<dbReference type="HOGENOM" id="CLU_027402_33_2_12"/>
<dbReference type="InterPro" id="IPR009057">
    <property type="entry name" value="Homeodomain-like_sf"/>
</dbReference>